<keyword evidence="3" id="KW-1185">Reference proteome</keyword>
<organism evidence="2 3">
    <name type="scientific">Streptacidiphilus cavernicola</name>
    <dbReference type="NCBI Taxonomy" id="3342716"/>
    <lineage>
        <taxon>Bacteria</taxon>
        <taxon>Bacillati</taxon>
        <taxon>Actinomycetota</taxon>
        <taxon>Actinomycetes</taxon>
        <taxon>Kitasatosporales</taxon>
        <taxon>Streptomycetaceae</taxon>
        <taxon>Streptacidiphilus</taxon>
    </lineage>
</organism>
<evidence type="ECO:0000313" key="3">
    <source>
        <dbReference type="Proteomes" id="UP001592531"/>
    </source>
</evidence>
<sequence length="126" mass="13655">MTTVWVPECGNERYMAWLGVQVDPWNLDECRECEFCGGCAVHTCYRDDKSTLLHADWFMPFPAHGEPECGEMGGPAHLVPASYPPEPCNLAPDHGGKHRTRAGWSWPQTSAAPVVSSVAGPDGGTA</sequence>
<evidence type="ECO:0000256" key="1">
    <source>
        <dbReference type="SAM" id="MobiDB-lite"/>
    </source>
</evidence>
<dbReference type="EMBL" id="JBHFAB010000030">
    <property type="protein sequence ID" value="MFC1420774.1"/>
    <property type="molecule type" value="Genomic_DNA"/>
</dbReference>
<protein>
    <recommendedName>
        <fullName evidence="4">4Fe-4S ferredoxin-type domain-containing protein</fullName>
    </recommendedName>
</protein>
<comment type="caution">
    <text evidence="2">The sequence shown here is derived from an EMBL/GenBank/DDBJ whole genome shotgun (WGS) entry which is preliminary data.</text>
</comment>
<reference evidence="2 3" key="1">
    <citation type="submission" date="2024-09" db="EMBL/GenBank/DDBJ databases">
        <authorList>
            <person name="Lee S.D."/>
        </authorList>
    </citation>
    <scope>NUCLEOTIDE SEQUENCE [LARGE SCALE GENOMIC DNA]</scope>
    <source>
        <strain evidence="2 3">N8-3</strain>
    </source>
</reference>
<feature type="region of interest" description="Disordered" evidence="1">
    <location>
        <begin position="89"/>
        <end position="126"/>
    </location>
</feature>
<evidence type="ECO:0008006" key="4">
    <source>
        <dbReference type="Google" id="ProtNLM"/>
    </source>
</evidence>
<dbReference type="Proteomes" id="UP001592531">
    <property type="component" value="Unassembled WGS sequence"/>
</dbReference>
<dbReference type="RefSeq" id="WP_380542678.1">
    <property type="nucleotide sequence ID" value="NZ_JBHFAB010000030.1"/>
</dbReference>
<proteinExistence type="predicted"/>
<gene>
    <name evidence="2" type="ORF">ACEZDE_29630</name>
</gene>
<name>A0ABV6W451_9ACTN</name>
<accession>A0ABV6W451</accession>
<evidence type="ECO:0000313" key="2">
    <source>
        <dbReference type="EMBL" id="MFC1420774.1"/>
    </source>
</evidence>